<dbReference type="Gene3D" id="3.60.40.10">
    <property type="entry name" value="PPM-type phosphatase domain"/>
    <property type="match status" value="1"/>
</dbReference>
<gene>
    <name evidence="2" type="ORF">KIH27_19435</name>
</gene>
<feature type="domain" description="PPM-type phosphatase" evidence="1">
    <location>
        <begin position="55"/>
        <end position="249"/>
    </location>
</feature>
<dbReference type="InterPro" id="IPR036457">
    <property type="entry name" value="PPM-type-like_dom_sf"/>
</dbReference>
<reference evidence="2 3" key="1">
    <citation type="submission" date="2021-05" db="EMBL/GenBank/DDBJ databases">
        <title>Mycobacterium acidophilum sp. nov., an extremely acid-tolerant member of the genus Mycobacterium.</title>
        <authorList>
            <person name="Xia J."/>
        </authorList>
    </citation>
    <scope>NUCLEOTIDE SEQUENCE [LARGE SCALE GENOMIC DNA]</scope>
    <source>
        <strain evidence="2 3">M1</strain>
    </source>
</reference>
<evidence type="ECO:0000313" key="3">
    <source>
        <dbReference type="Proteomes" id="UP001519535"/>
    </source>
</evidence>
<evidence type="ECO:0000259" key="1">
    <source>
        <dbReference type="Pfam" id="PF13672"/>
    </source>
</evidence>
<protein>
    <submittedName>
        <fullName evidence="2">Protein phosphatase 2C domain-containing protein</fullName>
    </submittedName>
</protein>
<sequence length="313" mass="32474">MTGPLSIPRIIVGQPSHVGEPAAVGTGFRSFPYRPAAVIDGWSTAAATIRAASLRGHLHCYNGAPRQDDVCVHQLPGGRIVVAVADGVSGASQSHLGAACATKVAADWLRAHIDGDLTRIDWLQLYKCVAWDLAERVQGLFGLAEPDPIRAEQELATTLVCAVIEPTGMGALRAYLTCVGDSGAWLLSNGEFMPVLGGKPTSGDGIASAAVTGLPRVPRDITPTVVDFTSGDVLLIGTDGVGDPLGDGQGGVGKLFHAVLGVASPPSVIEFAHAVDFSREMFDDDRTLVAVWPRYAVSGHSDDGGSTYRGLGG</sequence>
<evidence type="ECO:0000313" key="2">
    <source>
        <dbReference type="EMBL" id="MBS9535763.1"/>
    </source>
</evidence>
<organism evidence="2 3">
    <name type="scientific">Mycolicibacter acidiphilus</name>
    <dbReference type="NCBI Taxonomy" id="2835306"/>
    <lineage>
        <taxon>Bacteria</taxon>
        <taxon>Bacillati</taxon>
        <taxon>Actinomycetota</taxon>
        <taxon>Actinomycetes</taxon>
        <taxon>Mycobacteriales</taxon>
        <taxon>Mycobacteriaceae</taxon>
        <taxon>Mycolicibacter</taxon>
    </lineage>
</organism>
<proteinExistence type="predicted"/>
<dbReference type="EMBL" id="JAHCLR010000058">
    <property type="protein sequence ID" value="MBS9535763.1"/>
    <property type="molecule type" value="Genomic_DNA"/>
</dbReference>
<dbReference type="Proteomes" id="UP001519535">
    <property type="component" value="Unassembled WGS sequence"/>
</dbReference>
<accession>A0ABS5RQB4</accession>
<name>A0ABS5RQB4_9MYCO</name>
<dbReference type="InterPro" id="IPR001932">
    <property type="entry name" value="PPM-type_phosphatase-like_dom"/>
</dbReference>
<dbReference type="SUPFAM" id="SSF81606">
    <property type="entry name" value="PP2C-like"/>
    <property type="match status" value="1"/>
</dbReference>
<dbReference type="Pfam" id="PF13672">
    <property type="entry name" value="PP2C_2"/>
    <property type="match status" value="1"/>
</dbReference>
<keyword evidence="3" id="KW-1185">Reference proteome</keyword>
<comment type="caution">
    <text evidence="2">The sequence shown here is derived from an EMBL/GenBank/DDBJ whole genome shotgun (WGS) entry which is preliminary data.</text>
</comment>